<keyword evidence="2" id="KW-1185">Reference proteome</keyword>
<organism evidence="1 2">
    <name type="scientific">Panicum virgatum</name>
    <name type="common">Blackwell switchgrass</name>
    <dbReference type="NCBI Taxonomy" id="38727"/>
    <lineage>
        <taxon>Eukaryota</taxon>
        <taxon>Viridiplantae</taxon>
        <taxon>Streptophyta</taxon>
        <taxon>Embryophyta</taxon>
        <taxon>Tracheophyta</taxon>
        <taxon>Spermatophyta</taxon>
        <taxon>Magnoliopsida</taxon>
        <taxon>Liliopsida</taxon>
        <taxon>Poales</taxon>
        <taxon>Poaceae</taxon>
        <taxon>PACMAD clade</taxon>
        <taxon>Panicoideae</taxon>
        <taxon>Panicodae</taxon>
        <taxon>Paniceae</taxon>
        <taxon>Panicinae</taxon>
        <taxon>Panicum</taxon>
        <taxon>Panicum sect. Hiantes</taxon>
    </lineage>
</organism>
<reference evidence="1" key="1">
    <citation type="submission" date="2020-05" db="EMBL/GenBank/DDBJ databases">
        <title>WGS assembly of Panicum virgatum.</title>
        <authorList>
            <person name="Lovell J.T."/>
            <person name="Jenkins J."/>
            <person name="Shu S."/>
            <person name="Juenger T.E."/>
            <person name="Schmutz J."/>
        </authorList>
    </citation>
    <scope>NUCLEOTIDE SEQUENCE</scope>
    <source>
        <strain evidence="1">AP13</strain>
    </source>
</reference>
<name>A0A8T0RXS3_PANVG</name>
<protein>
    <submittedName>
        <fullName evidence="1">Uncharacterized protein</fullName>
    </submittedName>
</protein>
<comment type="caution">
    <text evidence="1">The sequence shown here is derived from an EMBL/GenBank/DDBJ whole genome shotgun (WGS) entry which is preliminary data.</text>
</comment>
<accession>A0A8T0RXS3</accession>
<dbReference type="EMBL" id="CM029046">
    <property type="protein sequence ID" value="KAG2590747.1"/>
    <property type="molecule type" value="Genomic_DNA"/>
</dbReference>
<dbReference type="Proteomes" id="UP000823388">
    <property type="component" value="Chromosome 5N"/>
</dbReference>
<sequence>MRREIFFQSVFFVRRRLIPSCRACRSWVLLQLLTRSSNNGRRCFPPPSRPLSCFFLSSPFPHPPPCAQRTGGCRNREELASLQRQAQWRPPAPDHAF</sequence>
<proteinExistence type="predicted"/>
<gene>
    <name evidence="1" type="ORF">PVAP13_5NG464940</name>
</gene>
<evidence type="ECO:0000313" key="1">
    <source>
        <dbReference type="EMBL" id="KAG2590747.1"/>
    </source>
</evidence>
<evidence type="ECO:0000313" key="2">
    <source>
        <dbReference type="Proteomes" id="UP000823388"/>
    </source>
</evidence>
<dbReference type="AlphaFoldDB" id="A0A8T0RXS3"/>